<protein>
    <submittedName>
        <fullName evidence="2">Uncharacterized protein</fullName>
    </submittedName>
</protein>
<evidence type="ECO:0000313" key="3">
    <source>
        <dbReference type="Proteomes" id="UP000077202"/>
    </source>
</evidence>
<gene>
    <name evidence="2" type="ORF">AXG93_4284s1190</name>
</gene>
<dbReference type="EMBL" id="LVLJ01002827">
    <property type="protein sequence ID" value="OAE23549.1"/>
    <property type="molecule type" value="Genomic_DNA"/>
</dbReference>
<sequence length="147" mass="15772">MAGPGRCATRGLSRPGMTDVGFSFNRNGKVAERGERKARAGAERTRGEHKAQQQQHTSPPPRPAAAADGADRRASALLAVGSSVTAGLDLSRIFESGLVEDIRKGTRRIDLKGRGADSPSCALFSRLMRRLLIVSVTGSPRMLDRFE</sequence>
<feature type="region of interest" description="Disordered" evidence="1">
    <location>
        <begin position="1"/>
        <end position="72"/>
    </location>
</feature>
<dbReference type="Proteomes" id="UP000077202">
    <property type="component" value="Unassembled WGS sequence"/>
</dbReference>
<proteinExistence type="predicted"/>
<name>A0A176VRQ7_MARPO</name>
<accession>A0A176VRQ7</accession>
<comment type="caution">
    <text evidence="2">The sequence shown here is derived from an EMBL/GenBank/DDBJ whole genome shotgun (WGS) entry which is preliminary data.</text>
</comment>
<feature type="compositionally biased region" description="Basic and acidic residues" evidence="1">
    <location>
        <begin position="29"/>
        <end position="51"/>
    </location>
</feature>
<organism evidence="2 3">
    <name type="scientific">Marchantia polymorpha subsp. ruderalis</name>
    <dbReference type="NCBI Taxonomy" id="1480154"/>
    <lineage>
        <taxon>Eukaryota</taxon>
        <taxon>Viridiplantae</taxon>
        <taxon>Streptophyta</taxon>
        <taxon>Embryophyta</taxon>
        <taxon>Marchantiophyta</taxon>
        <taxon>Marchantiopsida</taxon>
        <taxon>Marchantiidae</taxon>
        <taxon>Marchantiales</taxon>
        <taxon>Marchantiaceae</taxon>
        <taxon>Marchantia</taxon>
    </lineage>
</organism>
<dbReference type="AlphaFoldDB" id="A0A176VRQ7"/>
<evidence type="ECO:0000313" key="2">
    <source>
        <dbReference type="EMBL" id="OAE23549.1"/>
    </source>
</evidence>
<reference evidence="2" key="1">
    <citation type="submission" date="2016-03" db="EMBL/GenBank/DDBJ databases">
        <title>Mechanisms controlling the formation of the plant cell surface in tip-growing cells are functionally conserved among land plants.</title>
        <authorList>
            <person name="Honkanen S."/>
            <person name="Jones V.A."/>
            <person name="Morieri G."/>
            <person name="Champion C."/>
            <person name="Hetherington A.J."/>
            <person name="Kelly S."/>
            <person name="Saint-Marcoux D."/>
            <person name="Proust H."/>
            <person name="Prescott H."/>
            <person name="Dolan L."/>
        </authorList>
    </citation>
    <scope>NUCLEOTIDE SEQUENCE [LARGE SCALE GENOMIC DNA]</scope>
    <source>
        <tissue evidence="2">Whole gametophyte</tissue>
    </source>
</reference>
<keyword evidence="3" id="KW-1185">Reference proteome</keyword>
<evidence type="ECO:0000256" key="1">
    <source>
        <dbReference type="SAM" id="MobiDB-lite"/>
    </source>
</evidence>